<dbReference type="AlphaFoldDB" id="A0AAW1GRU3"/>
<gene>
    <name evidence="2" type="ORF">RND81_14G197000</name>
</gene>
<organism evidence="2 3">
    <name type="scientific">Saponaria officinalis</name>
    <name type="common">Common soapwort</name>
    <name type="synonym">Lychnis saponaria</name>
    <dbReference type="NCBI Taxonomy" id="3572"/>
    <lineage>
        <taxon>Eukaryota</taxon>
        <taxon>Viridiplantae</taxon>
        <taxon>Streptophyta</taxon>
        <taxon>Embryophyta</taxon>
        <taxon>Tracheophyta</taxon>
        <taxon>Spermatophyta</taxon>
        <taxon>Magnoliopsida</taxon>
        <taxon>eudicotyledons</taxon>
        <taxon>Gunneridae</taxon>
        <taxon>Pentapetalae</taxon>
        <taxon>Caryophyllales</taxon>
        <taxon>Caryophyllaceae</taxon>
        <taxon>Caryophylleae</taxon>
        <taxon>Saponaria</taxon>
    </lineage>
</organism>
<evidence type="ECO:0000313" key="2">
    <source>
        <dbReference type="EMBL" id="KAK9666599.1"/>
    </source>
</evidence>
<feature type="compositionally biased region" description="Basic residues" evidence="1">
    <location>
        <begin position="312"/>
        <end position="321"/>
    </location>
</feature>
<sequence length="514" mass="56768">MAVEGNQQADMTELGSVVERIDGATGAIQAVSGLETGVVVKQNQETIASELNSVLASGVCSRLGCGEKLSDDSERKYENSDFAKSVMKGSQQIDVSGLNSFLASTESLNDDSRVRNNDVGEDALWFDASEILLPMNAEDGDAGFVRDDAMDDDNDAINVNSSYDLLKCAPSVDEIVLPAKKGELRERKKSKYLSPPYVNLKNLPRGMKSPGVEKSAFFRSGSVKRRKKWQETSASSRELLWELRLAALDCRYAWENNNQFDTTEIFFTMFRSSVFHDEKELVEDAFTENAPVMGDNDQNLQTGSPSNSENKPKKRKSKKKTDNRSMNMLPTALYDVNVNVASTLSSLYLSQGNKDNNSSFERKEAVGKPDLNYKSPDTTSLEKRGRKKRTVLANLNPDGNPETKKRRKQKDSTLSSSTTENAKPISLEVCLPNVGPNPSHQLNAVDNNLKADKTQPVTASEPAGEAPTLSQVRQKLEFITTMLDKAGDDVSFEMKVTLENEIRELLKKVSTMPS</sequence>
<accession>A0AAW1GRU3</accession>
<proteinExistence type="predicted"/>
<dbReference type="Proteomes" id="UP001443914">
    <property type="component" value="Unassembled WGS sequence"/>
</dbReference>
<feature type="region of interest" description="Disordered" evidence="1">
    <location>
        <begin position="351"/>
        <end position="421"/>
    </location>
</feature>
<protein>
    <submittedName>
        <fullName evidence="2">Uncharacterized protein</fullName>
    </submittedName>
</protein>
<evidence type="ECO:0000313" key="3">
    <source>
        <dbReference type="Proteomes" id="UP001443914"/>
    </source>
</evidence>
<evidence type="ECO:0000256" key="1">
    <source>
        <dbReference type="SAM" id="MobiDB-lite"/>
    </source>
</evidence>
<feature type="region of interest" description="Disordered" evidence="1">
    <location>
        <begin position="289"/>
        <end position="327"/>
    </location>
</feature>
<feature type="compositionally biased region" description="Polar residues" evidence="1">
    <location>
        <begin position="412"/>
        <end position="421"/>
    </location>
</feature>
<name>A0AAW1GRU3_SAPOF</name>
<dbReference type="EMBL" id="JBDFQZ010000014">
    <property type="protein sequence ID" value="KAK9666599.1"/>
    <property type="molecule type" value="Genomic_DNA"/>
</dbReference>
<comment type="caution">
    <text evidence="2">The sequence shown here is derived from an EMBL/GenBank/DDBJ whole genome shotgun (WGS) entry which is preliminary data.</text>
</comment>
<reference evidence="2" key="1">
    <citation type="submission" date="2024-03" db="EMBL/GenBank/DDBJ databases">
        <title>WGS assembly of Saponaria officinalis var. Norfolk2.</title>
        <authorList>
            <person name="Jenkins J."/>
            <person name="Shu S."/>
            <person name="Grimwood J."/>
            <person name="Barry K."/>
            <person name="Goodstein D."/>
            <person name="Schmutz J."/>
            <person name="Leebens-Mack J."/>
            <person name="Osbourn A."/>
        </authorList>
    </citation>
    <scope>NUCLEOTIDE SEQUENCE [LARGE SCALE GENOMIC DNA]</scope>
    <source>
        <strain evidence="2">JIC</strain>
    </source>
</reference>
<keyword evidence="3" id="KW-1185">Reference proteome</keyword>